<dbReference type="Gene3D" id="3.40.50.1820">
    <property type="entry name" value="alpha/beta hydrolase"/>
    <property type="match status" value="1"/>
</dbReference>
<feature type="signal peptide" evidence="9">
    <location>
        <begin position="1"/>
        <end position="27"/>
    </location>
</feature>
<feature type="region of interest" description="Disordered" evidence="8">
    <location>
        <begin position="46"/>
        <end position="67"/>
    </location>
</feature>
<keyword evidence="2" id="KW-0964">Secreted</keyword>
<comment type="caution">
    <text evidence="10">The sequence shown here is derived from an EMBL/GenBank/DDBJ whole genome shotgun (WGS) entry which is preliminary data.</text>
</comment>
<keyword evidence="6" id="KW-0119">Carbohydrate metabolism</keyword>
<reference evidence="10" key="1">
    <citation type="submission" date="2021-02" db="EMBL/GenBank/DDBJ databases">
        <authorList>
            <person name="Dougan E. K."/>
            <person name="Rhodes N."/>
            <person name="Thang M."/>
            <person name="Chan C."/>
        </authorList>
    </citation>
    <scope>NUCLEOTIDE SEQUENCE</scope>
</reference>
<dbReference type="SUPFAM" id="SSF53474">
    <property type="entry name" value="alpha/beta-Hydrolases"/>
    <property type="match status" value="1"/>
</dbReference>
<accession>A0A812HDE3</accession>
<dbReference type="AlphaFoldDB" id="A0A812HDE3"/>
<keyword evidence="4 9" id="KW-0732">Signal</keyword>
<dbReference type="GO" id="GO:0045493">
    <property type="term" value="P:xylan catabolic process"/>
    <property type="evidence" value="ECO:0007669"/>
    <property type="project" value="UniProtKB-KW"/>
</dbReference>
<keyword evidence="7" id="KW-0624">Polysaccharide degradation</keyword>
<dbReference type="OrthoDB" id="424610at2759"/>
<keyword evidence="3" id="KW-0858">Xylan degradation</keyword>
<organism evidence="10 11">
    <name type="scientific">Symbiodinium natans</name>
    <dbReference type="NCBI Taxonomy" id="878477"/>
    <lineage>
        <taxon>Eukaryota</taxon>
        <taxon>Sar</taxon>
        <taxon>Alveolata</taxon>
        <taxon>Dinophyceae</taxon>
        <taxon>Suessiales</taxon>
        <taxon>Symbiodiniaceae</taxon>
        <taxon>Symbiodinium</taxon>
    </lineage>
</organism>
<feature type="chain" id="PRO_5032280339" evidence="9">
    <location>
        <begin position="28"/>
        <end position="397"/>
    </location>
</feature>
<dbReference type="InterPro" id="IPR029058">
    <property type="entry name" value="AB_hydrolase_fold"/>
</dbReference>
<evidence type="ECO:0000256" key="9">
    <source>
        <dbReference type="SAM" id="SignalP"/>
    </source>
</evidence>
<evidence type="ECO:0000256" key="1">
    <source>
        <dbReference type="ARBA" id="ARBA00004613"/>
    </source>
</evidence>
<dbReference type="GO" id="GO:0030600">
    <property type="term" value="F:feruloyl esterase activity"/>
    <property type="evidence" value="ECO:0007669"/>
    <property type="project" value="InterPro"/>
</dbReference>
<dbReference type="EMBL" id="CAJNDS010000081">
    <property type="protein sequence ID" value="CAE6948071.1"/>
    <property type="molecule type" value="Genomic_DNA"/>
</dbReference>
<evidence type="ECO:0000256" key="8">
    <source>
        <dbReference type="SAM" id="MobiDB-lite"/>
    </source>
</evidence>
<dbReference type="InterPro" id="IPR043595">
    <property type="entry name" value="FaeB/C/D"/>
</dbReference>
<dbReference type="PANTHER" id="PTHR38050">
    <property type="match status" value="1"/>
</dbReference>
<evidence type="ECO:0000256" key="2">
    <source>
        <dbReference type="ARBA" id="ARBA00022525"/>
    </source>
</evidence>
<dbReference type="Proteomes" id="UP000604046">
    <property type="component" value="Unassembled WGS sequence"/>
</dbReference>
<keyword evidence="5" id="KW-0378">Hydrolase</keyword>
<dbReference type="PANTHER" id="PTHR38050:SF2">
    <property type="entry name" value="FERULOYL ESTERASE C-RELATED"/>
    <property type="match status" value="1"/>
</dbReference>
<sequence>MAPAFRPWLRQLSWLLWLLVPHARCLMRPETEALMHERGQLAQLQNTEKHEKHDEKHEEEQKPCTSYGPGLHLVQMPQVQRQFLLSVPDDLAPGDGGVPLVLGFHGFSDSPWYSNMMMGLSKKLTRYGWLGILPFGMDANRSNGMGGVEACCPDDCRGECCMQGKHLRKKDDTACGWRDNQKDLDFVRVLLKWAQLNTCADMNKAFAIGFSNGGWFTNFLACQASDLFRAFAPISGDSVQQTCEAKRPVSYISMCGSADDEAFCQPTFLASAAHWSARLKCDGAGLEGAKVFNFSATTSCFTWESCEAKNFVEVCTTLGLGHDPSGHLRPDGSSYIRPGSDLDIVGYALQKFSLLVDGSILFFGHPTREEFAYKESVWPPPTHDDHMYIRNGSLNTV</sequence>
<name>A0A812HDE3_9DINO</name>
<keyword evidence="11" id="KW-1185">Reference proteome</keyword>
<evidence type="ECO:0000256" key="6">
    <source>
        <dbReference type="ARBA" id="ARBA00023277"/>
    </source>
</evidence>
<comment type="subcellular location">
    <subcellularLocation>
        <location evidence="1">Secreted</location>
    </subcellularLocation>
</comment>
<proteinExistence type="predicted"/>
<feature type="compositionally biased region" description="Basic and acidic residues" evidence="8">
    <location>
        <begin position="47"/>
        <end position="62"/>
    </location>
</feature>
<protein>
    <submittedName>
        <fullName evidence="10">ESTA protein</fullName>
    </submittedName>
</protein>
<dbReference type="GO" id="GO:0005576">
    <property type="term" value="C:extracellular region"/>
    <property type="evidence" value="ECO:0007669"/>
    <property type="project" value="UniProtKB-SubCell"/>
</dbReference>
<evidence type="ECO:0000256" key="4">
    <source>
        <dbReference type="ARBA" id="ARBA00022729"/>
    </source>
</evidence>
<evidence type="ECO:0000256" key="5">
    <source>
        <dbReference type="ARBA" id="ARBA00022801"/>
    </source>
</evidence>
<evidence type="ECO:0000256" key="3">
    <source>
        <dbReference type="ARBA" id="ARBA00022651"/>
    </source>
</evidence>
<evidence type="ECO:0000313" key="10">
    <source>
        <dbReference type="EMBL" id="CAE6948071.1"/>
    </source>
</evidence>
<evidence type="ECO:0000313" key="11">
    <source>
        <dbReference type="Proteomes" id="UP000604046"/>
    </source>
</evidence>
<gene>
    <name evidence="10" type="primary">ESTA</name>
    <name evidence="10" type="ORF">SNAT2548_LOCUS1474</name>
</gene>
<evidence type="ECO:0000256" key="7">
    <source>
        <dbReference type="ARBA" id="ARBA00023326"/>
    </source>
</evidence>